<dbReference type="SUPFAM" id="SSF51679">
    <property type="entry name" value="Bacterial luciferase-like"/>
    <property type="match status" value="1"/>
</dbReference>
<feature type="domain" description="Luciferase-like" evidence="5">
    <location>
        <begin position="2"/>
        <end position="203"/>
    </location>
</feature>
<dbReference type="STRING" id="589385.SAMN05421504_103592"/>
<reference evidence="6 7" key="1">
    <citation type="submission" date="2016-10" db="EMBL/GenBank/DDBJ databases">
        <authorList>
            <person name="de Groot N.N."/>
        </authorList>
    </citation>
    <scope>NUCLEOTIDE SEQUENCE [LARGE SCALE GENOMIC DNA]</scope>
    <source>
        <strain evidence="6 7">CPCC 202699</strain>
    </source>
</reference>
<dbReference type="Gene3D" id="3.20.20.30">
    <property type="entry name" value="Luciferase-like domain"/>
    <property type="match status" value="1"/>
</dbReference>
<evidence type="ECO:0000256" key="4">
    <source>
        <dbReference type="ARBA" id="ARBA00023033"/>
    </source>
</evidence>
<gene>
    <name evidence="6" type="ORF">SAMN05421504_103592</name>
</gene>
<sequence>MTPFRFATQARTAADARQWREKARKAEDLGYSSLLVPDHLNDHWAPLVSLTIAAEATSTLKVGSLMFNNDYRHPLQLAREIAVLENASGGRVEFGIGAGWKDEDFTHLGLPFDAPGVRIGRLAESVRILKQFWADGEVDFAGEHYTVRAAPGRPYAKVPLMLGGGGRRMLTLAAREADIVGFNATAASGTVDADMIRSMTAAAYAERVGWVREAAGERFAELELQCLTPICQLVPDRAETIENIAKYSALTPDEIAESPAFLIGSAEEIGADLEERREKFGFSYWVLPEAEMERFAPIVERLTGR</sequence>
<dbReference type="RefSeq" id="WP_176968648.1">
    <property type="nucleotide sequence ID" value="NZ_FNON01000003.1"/>
</dbReference>
<dbReference type="AlphaFoldDB" id="A0A1H3DZ67"/>
<protein>
    <submittedName>
        <fullName evidence="6">Probable F420-dependent oxidoreductase, MSMEG_2516 family</fullName>
    </submittedName>
</protein>
<keyword evidence="4" id="KW-0503">Monooxygenase</keyword>
<keyword evidence="7" id="KW-1185">Reference proteome</keyword>
<keyword evidence="2" id="KW-0288">FMN</keyword>
<evidence type="ECO:0000256" key="3">
    <source>
        <dbReference type="ARBA" id="ARBA00023002"/>
    </source>
</evidence>
<dbReference type="InterPro" id="IPR036661">
    <property type="entry name" value="Luciferase-like_sf"/>
</dbReference>
<evidence type="ECO:0000313" key="7">
    <source>
        <dbReference type="Proteomes" id="UP000199515"/>
    </source>
</evidence>
<organism evidence="6 7">
    <name type="scientific">Amycolatopsis xylanica</name>
    <dbReference type="NCBI Taxonomy" id="589385"/>
    <lineage>
        <taxon>Bacteria</taxon>
        <taxon>Bacillati</taxon>
        <taxon>Actinomycetota</taxon>
        <taxon>Actinomycetes</taxon>
        <taxon>Pseudonocardiales</taxon>
        <taxon>Pseudonocardiaceae</taxon>
        <taxon>Amycolatopsis</taxon>
    </lineage>
</organism>
<evidence type="ECO:0000256" key="2">
    <source>
        <dbReference type="ARBA" id="ARBA00022643"/>
    </source>
</evidence>
<dbReference type="GO" id="GO:0008726">
    <property type="term" value="F:alkanesulfonate monooxygenase activity"/>
    <property type="evidence" value="ECO:0007669"/>
    <property type="project" value="TreeGrafter"/>
</dbReference>
<dbReference type="InterPro" id="IPR019923">
    <property type="entry name" value="Lucif-like_OxRdtase_MSMEG_2516"/>
</dbReference>
<evidence type="ECO:0000256" key="1">
    <source>
        <dbReference type="ARBA" id="ARBA00022630"/>
    </source>
</evidence>
<evidence type="ECO:0000259" key="5">
    <source>
        <dbReference type="Pfam" id="PF00296"/>
    </source>
</evidence>
<dbReference type="Proteomes" id="UP000199515">
    <property type="component" value="Unassembled WGS sequence"/>
</dbReference>
<dbReference type="InterPro" id="IPR011251">
    <property type="entry name" value="Luciferase-like_dom"/>
</dbReference>
<dbReference type="PANTHER" id="PTHR42847">
    <property type="entry name" value="ALKANESULFONATE MONOOXYGENASE"/>
    <property type="match status" value="1"/>
</dbReference>
<dbReference type="GO" id="GO:0046306">
    <property type="term" value="P:alkanesulfonate catabolic process"/>
    <property type="evidence" value="ECO:0007669"/>
    <property type="project" value="TreeGrafter"/>
</dbReference>
<dbReference type="InterPro" id="IPR050172">
    <property type="entry name" value="SsuD_RutA_monooxygenase"/>
</dbReference>
<dbReference type="PANTHER" id="PTHR42847:SF4">
    <property type="entry name" value="ALKANESULFONATE MONOOXYGENASE-RELATED"/>
    <property type="match status" value="1"/>
</dbReference>
<dbReference type="Pfam" id="PF00296">
    <property type="entry name" value="Bac_luciferase"/>
    <property type="match status" value="1"/>
</dbReference>
<keyword evidence="3" id="KW-0560">Oxidoreductase</keyword>
<evidence type="ECO:0000313" key="6">
    <source>
        <dbReference type="EMBL" id="SDX71745.1"/>
    </source>
</evidence>
<accession>A0A1H3DZ67</accession>
<dbReference type="NCBIfam" id="TIGR03621">
    <property type="entry name" value="F420_MSMEG_2516"/>
    <property type="match status" value="1"/>
</dbReference>
<dbReference type="EMBL" id="FNON01000003">
    <property type="protein sequence ID" value="SDX71745.1"/>
    <property type="molecule type" value="Genomic_DNA"/>
</dbReference>
<keyword evidence="1" id="KW-0285">Flavoprotein</keyword>
<name>A0A1H3DZ67_9PSEU</name>
<proteinExistence type="predicted"/>